<dbReference type="PANTHER" id="PTHR10237:SF14">
    <property type="entry name" value="MYND-TYPE DOMAIN-CONTAINING PROTEIN"/>
    <property type="match status" value="1"/>
</dbReference>
<dbReference type="InterPro" id="IPR002893">
    <property type="entry name" value="Znf_MYND"/>
</dbReference>
<keyword evidence="7" id="KW-1185">Reference proteome</keyword>
<reference evidence="6" key="1">
    <citation type="submission" date="2021-12" db="EMBL/GenBank/DDBJ databases">
        <authorList>
            <person name="King R."/>
        </authorList>
    </citation>
    <scope>NUCLEOTIDE SEQUENCE</scope>
</reference>
<accession>A0A9P0AID3</accession>
<organism evidence="6 7">
    <name type="scientific">Bemisia tabaci</name>
    <name type="common">Sweetpotato whitefly</name>
    <name type="synonym">Aleurodes tabaci</name>
    <dbReference type="NCBI Taxonomy" id="7038"/>
    <lineage>
        <taxon>Eukaryota</taxon>
        <taxon>Metazoa</taxon>
        <taxon>Ecdysozoa</taxon>
        <taxon>Arthropoda</taxon>
        <taxon>Hexapoda</taxon>
        <taxon>Insecta</taxon>
        <taxon>Pterygota</taxon>
        <taxon>Neoptera</taxon>
        <taxon>Paraneoptera</taxon>
        <taxon>Hemiptera</taxon>
        <taxon>Sternorrhyncha</taxon>
        <taxon>Aleyrodoidea</taxon>
        <taxon>Aleyrodidae</taxon>
        <taxon>Aleyrodinae</taxon>
        <taxon>Bemisia</taxon>
    </lineage>
</organism>
<keyword evidence="2 4" id="KW-0863">Zinc-finger</keyword>
<dbReference type="PROSITE" id="PS01360">
    <property type="entry name" value="ZF_MYND_1"/>
    <property type="match status" value="1"/>
</dbReference>
<keyword evidence="1" id="KW-0479">Metal-binding</keyword>
<dbReference type="GO" id="GO:0005634">
    <property type="term" value="C:nucleus"/>
    <property type="evidence" value="ECO:0007669"/>
    <property type="project" value="TreeGrafter"/>
</dbReference>
<evidence type="ECO:0000256" key="2">
    <source>
        <dbReference type="ARBA" id="ARBA00022771"/>
    </source>
</evidence>
<keyword evidence="3" id="KW-0862">Zinc</keyword>
<proteinExistence type="predicted"/>
<evidence type="ECO:0000256" key="3">
    <source>
        <dbReference type="ARBA" id="ARBA00022833"/>
    </source>
</evidence>
<dbReference type="Gene3D" id="6.10.140.2220">
    <property type="match status" value="1"/>
</dbReference>
<gene>
    <name evidence="6" type="ORF">BEMITA_LOCUS12100</name>
</gene>
<dbReference type="Pfam" id="PF14737">
    <property type="entry name" value="DUF4470"/>
    <property type="match status" value="1"/>
</dbReference>
<evidence type="ECO:0000256" key="1">
    <source>
        <dbReference type="ARBA" id="ARBA00022723"/>
    </source>
</evidence>
<dbReference type="PANTHER" id="PTHR10237">
    <property type="entry name" value="DEFORMED EPIDERMAL AUTOREGULATORY FACTOR 1 HOMOLOG SUPPRESSIN"/>
    <property type="match status" value="1"/>
</dbReference>
<dbReference type="SUPFAM" id="SSF144232">
    <property type="entry name" value="HIT/MYND zinc finger-like"/>
    <property type="match status" value="1"/>
</dbReference>
<dbReference type="Proteomes" id="UP001152759">
    <property type="component" value="Chromosome 7"/>
</dbReference>
<sequence length="1173" mass="131501">MITNTAFETYVCYYPLGNTPPVSLAQDLPPEQDADILLLGCGDARNILFSCFVDNARRMDVTCCDVEPGIQARNVLLYSLLIDDKLNRNVDRIWNIYYHWSLDDDSVELLETQIEKLLQHSKSIDEWHNSVYGSTIRFCDEISLSRVKSYWSNFSSRGLTPASNEERLRQLKNAHARATSFRTEMLKGGINLNYFRGTLPAAYEQAPQDLSEIAVHWWAHGTLPLRSGPASKRIHLNPTFFYSPNSALTLHFGISPLSGFPLSIANTPIEKTCPLSIKKNGLSSKDRLVASAKCLFSNWASAFRRVAGKNLLIRIFCGDAVHFCFTLASECDKSSPTKFDCIDTSNLGDPLGPLNLLTLGSVLLKKRPSSSLYTEMLVQHYSNVKDRFTESMGCDARTVALLLGLVCPDMFTNATNCVEEDSLNIKCLQMKTGRGVSQERSRFRWKRINSEPNEAAHMHAEAETLAKFFIDIHYEIFRYERPMEAFFEANTMLGKFLTNSANPRYNRGSFAFLLSIVKSNVSTDWDTCAKLICDEVCRSRVDPFGSFNASDELLLHMRSFGVYRSGALKLEPEDLSNDLIARALNLNEKSPDTLCVTLRVPRENLKVIMSQRCCPIIVCSITGKDPRGSQWESYFSSIHVAFGEWSERSDKNSSNPCFLEDSRQQSGTSDMFASFFVPTKLLLKAKHSVPVVRCQLQRTHTNIANFMDELGSADLCLVRKEITSNDVSITQFLPGMSALPSYLALNLSRTTASDLVTLRFSDDSSRVKTLVKRIDLQSDAAKVLAVKSSAVKIEFKSPLLAIVTVANSFKFEFRFPCPVSVSSNNYKVRFGRTSSFIEVESPLLDPLEEDVASFMFPTSLTNGTSDVTLPTSWIATYIDMDAMPQIDITNTRKLEWLNHHLLPMLFRRERSAGASDTRTEFKRSLYFILAKFTGLQGKKVNIFGLKKKDSPAETIIIPSCLRLDLVNHSVVLDCAVLPRNHIMYNDNLLAIFLMKITPTTCAIDVGEAENRAWKALLPAFTERCRTNTTWTHGPNCEYVKKGEIPLAAALIQSNVSPICTCGVGKFPAEGFLSKLKEKYPELNHVLKRYATRAAIAPVFSVPYVEDDFLAGISSIVKSMGTIDICQSCGCNKRKNDEEKQNSLLTCSRCKAVKYCSTDCQKADWKLHKLSCGK</sequence>
<feature type="domain" description="MYND-type" evidence="5">
    <location>
        <begin position="1125"/>
        <end position="1171"/>
    </location>
</feature>
<protein>
    <recommendedName>
        <fullName evidence="5">MYND-type domain-containing protein</fullName>
    </recommendedName>
</protein>
<evidence type="ECO:0000313" key="6">
    <source>
        <dbReference type="EMBL" id="CAH0393733.1"/>
    </source>
</evidence>
<dbReference type="EMBL" id="OU963868">
    <property type="protein sequence ID" value="CAH0393733.1"/>
    <property type="molecule type" value="Genomic_DNA"/>
</dbReference>
<dbReference type="GO" id="GO:0008270">
    <property type="term" value="F:zinc ion binding"/>
    <property type="evidence" value="ECO:0007669"/>
    <property type="project" value="UniProtKB-KW"/>
</dbReference>
<name>A0A9P0AID3_BEMTA</name>
<dbReference type="AlphaFoldDB" id="A0A9P0AID3"/>
<dbReference type="InterPro" id="IPR027974">
    <property type="entry name" value="DUF4470"/>
</dbReference>
<evidence type="ECO:0000259" key="5">
    <source>
        <dbReference type="PROSITE" id="PS50865"/>
    </source>
</evidence>
<dbReference type="InterPro" id="IPR024119">
    <property type="entry name" value="TF_DEAF-1"/>
</dbReference>
<dbReference type="Pfam" id="PF01753">
    <property type="entry name" value="zf-MYND"/>
    <property type="match status" value="1"/>
</dbReference>
<evidence type="ECO:0000313" key="7">
    <source>
        <dbReference type="Proteomes" id="UP001152759"/>
    </source>
</evidence>
<dbReference type="PROSITE" id="PS50865">
    <property type="entry name" value="ZF_MYND_2"/>
    <property type="match status" value="1"/>
</dbReference>
<dbReference type="GO" id="GO:0000981">
    <property type="term" value="F:DNA-binding transcription factor activity, RNA polymerase II-specific"/>
    <property type="evidence" value="ECO:0007669"/>
    <property type="project" value="TreeGrafter"/>
</dbReference>
<evidence type="ECO:0000256" key="4">
    <source>
        <dbReference type="PROSITE-ProRule" id="PRU00134"/>
    </source>
</evidence>